<name>A0A7S3YG33_9EUKA</name>
<dbReference type="AlphaFoldDB" id="A0A7S3YG33"/>
<dbReference type="EMBL" id="HBIV01006051">
    <property type="protein sequence ID" value="CAE0650585.1"/>
    <property type="molecule type" value="Transcribed_RNA"/>
</dbReference>
<accession>A0A7S3YG33</accession>
<proteinExistence type="predicted"/>
<dbReference type="InterPro" id="IPR050410">
    <property type="entry name" value="CCR4/nocturin_mRNA_transcr"/>
</dbReference>
<organism evidence="1">
    <name type="scientific">Lotharella globosa</name>
    <dbReference type="NCBI Taxonomy" id="91324"/>
    <lineage>
        <taxon>Eukaryota</taxon>
        <taxon>Sar</taxon>
        <taxon>Rhizaria</taxon>
        <taxon>Cercozoa</taxon>
        <taxon>Chlorarachniophyceae</taxon>
        <taxon>Lotharella</taxon>
    </lineage>
</organism>
<gene>
    <name evidence="1" type="ORF">LGLO00237_LOCUS4384</name>
</gene>
<reference evidence="1" key="1">
    <citation type="submission" date="2021-01" db="EMBL/GenBank/DDBJ databases">
        <authorList>
            <person name="Corre E."/>
            <person name="Pelletier E."/>
            <person name="Niang G."/>
            <person name="Scheremetjew M."/>
            <person name="Finn R."/>
            <person name="Kale V."/>
            <person name="Holt S."/>
            <person name="Cochrane G."/>
            <person name="Meng A."/>
            <person name="Brown T."/>
            <person name="Cohen L."/>
        </authorList>
    </citation>
    <scope>NUCLEOTIDE SEQUENCE</scope>
    <source>
        <strain evidence="1">CCCM811</strain>
    </source>
</reference>
<sequence length="248" mass="27403">MFVRTRRFKVINGSLISFARMSEDYFRSLGAHEGSFNDLDLMARMGAQDDKALIALLEDRGTQQRMVAVSTHLYWNPKEPHVKVLQAYLLSKALDEFIQRNNLDPEIPLVVAGDFNSLPNKTEPDIYDPVIPPAGLPSGAYAGLTTGCLDTKHPDHPKQRTMAECVGDLKFAFELTSAYAHVFGTEPLITTKTDKFSGTLDYIFVRNTKVASALGMPFDKDSVEGFGPIPNAVFPSDHIAIVSDLILP</sequence>
<dbReference type="Gene3D" id="3.60.10.10">
    <property type="entry name" value="Endonuclease/exonuclease/phosphatase"/>
    <property type="match status" value="1"/>
</dbReference>
<dbReference type="InterPro" id="IPR036691">
    <property type="entry name" value="Endo/exonu/phosph_ase_sf"/>
</dbReference>
<evidence type="ECO:0008006" key="2">
    <source>
        <dbReference type="Google" id="ProtNLM"/>
    </source>
</evidence>
<dbReference type="PANTHER" id="PTHR12121">
    <property type="entry name" value="CARBON CATABOLITE REPRESSOR PROTEIN 4"/>
    <property type="match status" value="1"/>
</dbReference>
<dbReference type="GO" id="GO:0000175">
    <property type="term" value="F:3'-5'-RNA exonuclease activity"/>
    <property type="evidence" value="ECO:0007669"/>
    <property type="project" value="TreeGrafter"/>
</dbReference>
<evidence type="ECO:0000313" key="1">
    <source>
        <dbReference type="EMBL" id="CAE0650585.1"/>
    </source>
</evidence>
<dbReference type="PANTHER" id="PTHR12121:SF100">
    <property type="entry name" value="POLY(A)-SPECIFIC RIBONUCLEASE"/>
    <property type="match status" value="1"/>
</dbReference>
<protein>
    <recommendedName>
        <fullName evidence="2">Endonuclease/exonuclease/phosphatase domain-containing protein</fullName>
    </recommendedName>
</protein>
<dbReference type="SUPFAM" id="SSF56219">
    <property type="entry name" value="DNase I-like"/>
    <property type="match status" value="1"/>
</dbReference>